<organism evidence="2 3">
    <name type="scientific">Mycobacteroides saopaulense</name>
    <dbReference type="NCBI Taxonomy" id="1578165"/>
    <lineage>
        <taxon>Bacteria</taxon>
        <taxon>Bacillati</taxon>
        <taxon>Actinomycetota</taxon>
        <taxon>Actinomycetes</taxon>
        <taxon>Mycobacteriales</taxon>
        <taxon>Mycobacteriaceae</taxon>
        <taxon>Mycobacteroides</taxon>
    </lineage>
</organism>
<dbReference type="SUPFAM" id="SSF56601">
    <property type="entry name" value="beta-lactamase/transpeptidase-like"/>
    <property type="match status" value="1"/>
</dbReference>
<dbReference type="InterPro" id="IPR012338">
    <property type="entry name" value="Beta-lactam/transpept-like"/>
</dbReference>
<feature type="domain" description="Beta-lactamase-related" evidence="1">
    <location>
        <begin position="33"/>
        <end position="254"/>
    </location>
</feature>
<dbReference type="InterPro" id="IPR001466">
    <property type="entry name" value="Beta-lactam-related"/>
</dbReference>
<dbReference type="AlphaFoldDB" id="A0A1S4VCL0"/>
<dbReference type="Proteomes" id="UP000192434">
    <property type="component" value="Unassembled WGS sequence"/>
</dbReference>
<evidence type="ECO:0000313" key="2">
    <source>
        <dbReference type="EMBL" id="ORB59395.1"/>
    </source>
</evidence>
<proteinExistence type="predicted"/>
<keyword evidence="2" id="KW-0378">Hydrolase</keyword>
<protein>
    <submittedName>
        <fullName evidence="2">Serine hydrolase</fullName>
    </submittedName>
</protein>
<name>A0A1S4VCL0_9MYCO</name>
<dbReference type="InterPro" id="IPR050789">
    <property type="entry name" value="Diverse_Enzym_Activities"/>
</dbReference>
<accession>A0A1S4VCL0</accession>
<evidence type="ECO:0000259" key="1">
    <source>
        <dbReference type="Pfam" id="PF00144"/>
    </source>
</evidence>
<dbReference type="KEGG" id="msao:MYCSP_08100"/>
<gene>
    <name evidence="2" type="ORF">BST43_06835</name>
</gene>
<dbReference type="Pfam" id="PF00144">
    <property type="entry name" value="Beta-lactamase"/>
    <property type="match status" value="1"/>
</dbReference>
<dbReference type="GO" id="GO:0016787">
    <property type="term" value="F:hydrolase activity"/>
    <property type="evidence" value="ECO:0007669"/>
    <property type="project" value="UniProtKB-KW"/>
</dbReference>
<dbReference type="OrthoDB" id="3336932at2"/>
<sequence>MGALDLVADWPVTTVAAAVVGPEGVRAQIGPVTHQFALASVTKPLVARAAQVALEEGAVELSTPAGPPGSTIEHLLAHASGLSLLSDAVIAKPGTRRVYSNYGFAVLAHAVSAGATIEFGTYLREAVFEPLGMGHTVLPGGADTAGYGGSSTVVDLVAFVGDLLRPRLVTAETHQRATNVAFPGLDGVLPGYGVQRPNDWGLGFEIKGSKIPHWTGAENSPATYGHFGQAGTFIWVDPAVDLGLVVLTDRTFDGWANQVWPQLSDAVLAEFG</sequence>
<dbReference type="STRING" id="1578165.BKG68_11135"/>
<comment type="caution">
    <text evidence="2">The sequence shown here is derived from an EMBL/GenBank/DDBJ whole genome shotgun (WGS) entry which is preliminary data.</text>
</comment>
<dbReference type="Gene3D" id="3.40.710.10">
    <property type="entry name" value="DD-peptidase/beta-lactamase superfamily"/>
    <property type="match status" value="1"/>
</dbReference>
<evidence type="ECO:0000313" key="3">
    <source>
        <dbReference type="Proteomes" id="UP000192434"/>
    </source>
</evidence>
<dbReference type="PANTHER" id="PTHR43283">
    <property type="entry name" value="BETA-LACTAMASE-RELATED"/>
    <property type="match status" value="1"/>
</dbReference>
<dbReference type="RefSeq" id="WP_083014014.1">
    <property type="nucleotide sequence ID" value="NZ_CP010271.1"/>
</dbReference>
<dbReference type="EMBL" id="MVII01000007">
    <property type="protein sequence ID" value="ORB59395.1"/>
    <property type="molecule type" value="Genomic_DNA"/>
</dbReference>
<dbReference type="PANTHER" id="PTHR43283:SF15">
    <property type="entry name" value="CONSERVED PROTEIN"/>
    <property type="match status" value="1"/>
</dbReference>
<reference evidence="2 3" key="1">
    <citation type="submission" date="2016-12" db="EMBL/GenBank/DDBJ databases">
        <title>The new phylogeny of genus Mycobacterium.</title>
        <authorList>
            <person name="Tortoli E."/>
            <person name="Trovato A."/>
            <person name="Cirillo D.M."/>
        </authorList>
    </citation>
    <scope>NUCLEOTIDE SEQUENCE [LARGE SCALE GENOMIC DNA]</scope>
    <source>
        <strain evidence="2 3">CCUG 66554</strain>
    </source>
</reference>